<dbReference type="EMBL" id="JAAKZG010000006">
    <property type="protein sequence ID" value="NGN42655.1"/>
    <property type="molecule type" value="Genomic_DNA"/>
</dbReference>
<reference evidence="2 3" key="1">
    <citation type="submission" date="2020-02" db="EMBL/GenBank/DDBJ databases">
        <title>Genome sequence of the type strain CGMCC 1.15528 of Mesorhizobium zhangyense.</title>
        <authorList>
            <person name="Gao J."/>
            <person name="Sun J."/>
        </authorList>
    </citation>
    <scope>NUCLEOTIDE SEQUENCE [LARGE SCALE GENOMIC DNA]</scope>
    <source>
        <strain evidence="2 3">CGMCC 1.15528</strain>
    </source>
</reference>
<evidence type="ECO:0000256" key="1">
    <source>
        <dbReference type="SAM" id="Phobius"/>
    </source>
</evidence>
<evidence type="ECO:0000313" key="3">
    <source>
        <dbReference type="Proteomes" id="UP000481252"/>
    </source>
</evidence>
<evidence type="ECO:0000313" key="2">
    <source>
        <dbReference type="EMBL" id="NGN42655.1"/>
    </source>
</evidence>
<dbReference type="Proteomes" id="UP000481252">
    <property type="component" value="Unassembled WGS sequence"/>
</dbReference>
<keyword evidence="1" id="KW-0472">Membrane</keyword>
<keyword evidence="1" id="KW-0812">Transmembrane</keyword>
<gene>
    <name evidence="2" type="ORF">G6N74_16420</name>
</gene>
<organism evidence="2 3">
    <name type="scientific">Mesorhizobium zhangyense</name>
    <dbReference type="NCBI Taxonomy" id="1776730"/>
    <lineage>
        <taxon>Bacteria</taxon>
        <taxon>Pseudomonadati</taxon>
        <taxon>Pseudomonadota</taxon>
        <taxon>Alphaproteobacteria</taxon>
        <taxon>Hyphomicrobiales</taxon>
        <taxon>Phyllobacteriaceae</taxon>
        <taxon>Mesorhizobium</taxon>
    </lineage>
</organism>
<sequence length="195" mass="21175">MFGAIRGKVRAWFTVGAGTLAAVTVAGLLGAFGALPQAQTPVLARDSQIETGQWLVRPLRAYIGTDRVYDLPVKPDQQALVLEVEMTNRTAESAKDYFTLFQLAPPLGGQTEQPAVILTRDASMTPALHPGMTERMAYVWTFPKAVALPGELPLVVNTKTYKPQDNLYGTPGWFNERELGSIEMPVEAKAAEGQS</sequence>
<dbReference type="RefSeq" id="WP_165119025.1">
    <property type="nucleotide sequence ID" value="NZ_JAAKZG010000006.1"/>
</dbReference>
<keyword evidence="3" id="KW-1185">Reference proteome</keyword>
<protein>
    <recommendedName>
        <fullName evidence="4">DUF4352 domain-containing protein</fullName>
    </recommendedName>
</protein>
<accession>A0A7C9R8H8</accession>
<dbReference type="AlphaFoldDB" id="A0A7C9R8H8"/>
<feature type="transmembrane region" description="Helical" evidence="1">
    <location>
        <begin position="12"/>
        <end position="35"/>
    </location>
</feature>
<comment type="caution">
    <text evidence="2">The sequence shown here is derived from an EMBL/GenBank/DDBJ whole genome shotgun (WGS) entry which is preliminary data.</text>
</comment>
<proteinExistence type="predicted"/>
<name>A0A7C9R8H8_9HYPH</name>
<keyword evidence="1" id="KW-1133">Transmembrane helix</keyword>
<evidence type="ECO:0008006" key="4">
    <source>
        <dbReference type="Google" id="ProtNLM"/>
    </source>
</evidence>